<dbReference type="Proteomes" id="UP001595766">
    <property type="component" value="Unassembled WGS sequence"/>
</dbReference>
<gene>
    <name evidence="3" type="primary">arfB</name>
    <name evidence="3" type="ORF">ACFOUP_07835</name>
</gene>
<evidence type="ECO:0000256" key="1">
    <source>
        <dbReference type="SAM" id="MobiDB-lite"/>
    </source>
</evidence>
<evidence type="ECO:0000313" key="4">
    <source>
        <dbReference type="Proteomes" id="UP001595766"/>
    </source>
</evidence>
<sequence>MMMSISQKIKFQVFNAELEFQASRSSGPGGQNVNKVNSKVQLFFHIEKSQFLTEEEMQTLLEKWGNKIDSEGKIMFLSQEKRSQIQNKEQAIKKFYDALSKAFEKKKIRKATKPKKSAIEARIKAKKFKGEKKQNRGKVNW</sequence>
<protein>
    <submittedName>
        <fullName evidence="3">Alternative ribosome rescue aminoacyl-tRNA hydrolase ArfB</fullName>
        <ecNumber evidence="3">3.1.1.29</ecNumber>
    </submittedName>
</protein>
<dbReference type="SUPFAM" id="SSF110916">
    <property type="entry name" value="Peptidyl-tRNA hydrolase domain-like"/>
    <property type="match status" value="1"/>
</dbReference>
<keyword evidence="3" id="KW-0378">Hydrolase</keyword>
<dbReference type="EMBL" id="JBHSAV010000023">
    <property type="protein sequence ID" value="MFC3976284.1"/>
    <property type="molecule type" value="Genomic_DNA"/>
</dbReference>
<accession>A0ABV8EJT4</accession>
<dbReference type="Gene3D" id="3.30.160.20">
    <property type="match status" value="1"/>
</dbReference>
<name>A0ABV8EJT4_9BACT</name>
<proteinExistence type="predicted"/>
<dbReference type="NCBIfam" id="NF006718">
    <property type="entry name" value="PRK09256.1"/>
    <property type="match status" value="1"/>
</dbReference>
<dbReference type="PANTHER" id="PTHR47814:SF1">
    <property type="entry name" value="PEPTIDYL-TRNA HYDROLASE ARFB"/>
    <property type="match status" value="1"/>
</dbReference>
<dbReference type="PROSITE" id="PS00745">
    <property type="entry name" value="RF_PROK_I"/>
    <property type="match status" value="1"/>
</dbReference>
<organism evidence="3 4">
    <name type="scientific">Belliella kenyensis</name>
    <dbReference type="NCBI Taxonomy" id="1472724"/>
    <lineage>
        <taxon>Bacteria</taxon>
        <taxon>Pseudomonadati</taxon>
        <taxon>Bacteroidota</taxon>
        <taxon>Cytophagia</taxon>
        <taxon>Cytophagales</taxon>
        <taxon>Cyclobacteriaceae</taxon>
        <taxon>Belliella</taxon>
    </lineage>
</organism>
<comment type="caution">
    <text evidence="3">The sequence shown here is derived from an EMBL/GenBank/DDBJ whole genome shotgun (WGS) entry which is preliminary data.</text>
</comment>
<feature type="domain" description="Prokaryotic-type class I peptide chain release factors" evidence="2">
    <location>
        <begin position="24"/>
        <end position="40"/>
    </location>
</feature>
<evidence type="ECO:0000259" key="2">
    <source>
        <dbReference type="PROSITE" id="PS00745"/>
    </source>
</evidence>
<dbReference type="RefSeq" id="WP_317208379.1">
    <property type="nucleotide sequence ID" value="NZ_JAKZGR010000001.1"/>
</dbReference>
<evidence type="ECO:0000313" key="3">
    <source>
        <dbReference type="EMBL" id="MFC3976284.1"/>
    </source>
</evidence>
<dbReference type="InterPro" id="IPR000352">
    <property type="entry name" value="Pep_chain_release_fac_I"/>
</dbReference>
<reference evidence="4" key="1">
    <citation type="journal article" date="2019" name="Int. J. Syst. Evol. Microbiol.">
        <title>The Global Catalogue of Microorganisms (GCM) 10K type strain sequencing project: providing services to taxonomists for standard genome sequencing and annotation.</title>
        <authorList>
            <consortium name="The Broad Institute Genomics Platform"/>
            <consortium name="The Broad Institute Genome Sequencing Center for Infectious Disease"/>
            <person name="Wu L."/>
            <person name="Ma J."/>
        </authorList>
    </citation>
    <scope>NUCLEOTIDE SEQUENCE [LARGE SCALE GENOMIC DNA]</scope>
    <source>
        <strain evidence="4">CECT 8551</strain>
    </source>
</reference>
<dbReference type="PANTHER" id="PTHR47814">
    <property type="entry name" value="PEPTIDYL-TRNA HYDROLASE ARFB"/>
    <property type="match status" value="1"/>
</dbReference>
<dbReference type="EC" id="3.1.1.29" evidence="3"/>
<keyword evidence="4" id="KW-1185">Reference proteome</keyword>
<dbReference type="GO" id="GO:0004045">
    <property type="term" value="F:peptidyl-tRNA hydrolase activity"/>
    <property type="evidence" value="ECO:0007669"/>
    <property type="project" value="UniProtKB-EC"/>
</dbReference>
<feature type="region of interest" description="Disordered" evidence="1">
    <location>
        <begin position="110"/>
        <end position="141"/>
    </location>
</feature>
<dbReference type="Pfam" id="PF00472">
    <property type="entry name" value="RF-1"/>
    <property type="match status" value="1"/>
</dbReference>